<sequence length="306" mass="33915">MSWIIRAVCCYLYPSLIPCAFSTVYELDSVMVLTVYHKTALGTGRLIGTLDFSLRSQYGKHGARWFRLTNKNANAVSSSCCGELLLKLVFAKGHLTSAYSTSVVHASMELASEQKAYIGCGGSAKTTPRVHTPSRLRRRSVNGRQSHQYRSPRRSLHKDELGDSESTVPLMKGVRYSTAGDRSIAKESSAAVCLHRKECDFQTDSVLSMCPTYTSSPAEHCDAEYPPHSSSFSMGVISPILADSKSGSAKPTYEDLEETVNGLRKQLAEKESRMNDFKKYMDVLLSRVMENSPHLLESITISPKRH</sequence>
<feature type="domain" description="FIP-RBD" evidence="2">
    <location>
        <begin position="237"/>
        <end position="299"/>
    </location>
</feature>
<comment type="caution">
    <text evidence="3">The sequence shown here is derived from an EMBL/GenBank/DDBJ whole genome shotgun (WGS) entry which is preliminary data.</text>
</comment>
<dbReference type="STRING" id="6265.A0A0B2V1H4"/>
<dbReference type="Proteomes" id="UP000031036">
    <property type="component" value="Unassembled WGS sequence"/>
</dbReference>
<name>A0A0B2V1H4_TOXCA</name>
<dbReference type="Gene3D" id="1.20.5.2440">
    <property type="match status" value="1"/>
</dbReference>
<organism evidence="3 4">
    <name type="scientific">Toxocara canis</name>
    <name type="common">Canine roundworm</name>
    <dbReference type="NCBI Taxonomy" id="6265"/>
    <lineage>
        <taxon>Eukaryota</taxon>
        <taxon>Metazoa</taxon>
        <taxon>Ecdysozoa</taxon>
        <taxon>Nematoda</taxon>
        <taxon>Chromadorea</taxon>
        <taxon>Rhabditida</taxon>
        <taxon>Spirurina</taxon>
        <taxon>Ascaridomorpha</taxon>
        <taxon>Ascaridoidea</taxon>
        <taxon>Toxocaridae</taxon>
        <taxon>Toxocara</taxon>
    </lineage>
</organism>
<reference evidence="3 4" key="1">
    <citation type="submission" date="2014-11" db="EMBL/GenBank/DDBJ databases">
        <title>Genetic blueprint of the zoonotic pathogen Toxocara canis.</title>
        <authorList>
            <person name="Zhu X.-Q."/>
            <person name="Korhonen P.K."/>
            <person name="Cai H."/>
            <person name="Young N.D."/>
            <person name="Nejsum P."/>
            <person name="von Samson-Himmelstjerna G."/>
            <person name="Boag P.R."/>
            <person name="Tan P."/>
            <person name="Li Q."/>
            <person name="Min J."/>
            <person name="Yang Y."/>
            <person name="Wang X."/>
            <person name="Fang X."/>
            <person name="Hall R.S."/>
            <person name="Hofmann A."/>
            <person name="Sternberg P.W."/>
            <person name="Jex A.R."/>
            <person name="Gasser R.B."/>
        </authorList>
    </citation>
    <scope>NUCLEOTIDE SEQUENCE [LARGE SCALE GENOMIC DNA]</scope>
    <source>
        <strain evidence="3">PN_DK_2014</strain>
    </source>
</reference>
<accession>A0A0B2V1H4</accession>
<feature type="compositionally biased region" description="Basic residues" evidence="1">
    <location>
        <begin position="132"/>
        <end position="141"/>
    </location>
</feature>
<protein>
    <recommendedName>
        <fullName evidence="2">FIP-RBD domain-containing protein</fullName>
    </recommendedName>
</protein>
<dbReference type="PROSITE" id="PS51511">
    <property type="entry name" value="FIP_RBD"/>
    <property type="match status" value="1"/>
</dbReference>
<feature type="region of interest" description="Disordered" evidence="1">
    <location>
        <begin position="123"/>
        <end position="164"/>
    </location>
</feature>
<proteinExistence type="predicted"/>
<keyword evidence="4" id="KW-1185">Reference proteome</keyword>
<evidence type="ECO:0000259" key="2">
    <source>
        <dbReference type="PROSITE" id="PS51511"/>
    </source>
</evidence>
<evidence type="ECO:0000256" key="1">
    <source>
        <dbReference type="SAM" id="MobiDB-lite"/>
    </source>
</evidence>
<dbReference type="AlphaFoldDB" id="A0A0B2V1H4"/>
<evidence type="ECO:0000313" key="3">
    <source>
        <dbReference type="EMBL" id="KHN77261.1"/>
    </source>
</evidence>
<dbReference type="InterPro" id="IPR019018">
    <property type="entry name" value="Rab-bd_FIP-RBD"/>
</dbReference>
<dbReference type="EMBL" id="JPKZ01002349">
    <property type="protein sequence ID" value="KHN77261.1"/>
    <property type="molecule type" value="Genomic_DNA"/>
</dbReference>
<gene>
    <name evidence="3" type="ORF">Tcan_06656</name>
</gene>
<evidence type="ECO:0000313" key="4">
    <source>
        <dbReference type="Proteomes" id="UP000031036"/>
    </source>
</evidence>